<gene>
    <name evidence="2" type="ORF">POTOM_044678</name>
</gene>
<dbReference type="AlphaFoldDB" id="A0A8X8CET8"/>
<proteinExistence type="predicted"/>
<dbReference type="EMBL" id="JAAWWB010000025">
    <property type="protein sequence ID" value="KAG6752449.1"/>
    <property type="molecule type" value="Genomic_DNA"/>
</dbReference>
<protein>
    <submittedName>
        <fullName evidence="2">Uncharacterized protein</fullName>
    </submittedName>
</protein>
<feature type="transmembrane region" description="Helical" evidence="1">
    <location>
        <begin position="42"/>
        <end position="63"/>
    </location>
</feature>
<evidence type="ECO:0000313" key="3">
    <source>
        <dbReference type="Proteomes" id="UP000886885"/>
    </source>
</evidence>
<evidence type="ECO:0000256" key="1">
    <source>
        <dbReference type="SAM" id="Phobius"/>
    </source>
</evidence>
<keyword evidence="1" id="KW-0812">Transmembrane</keyword>
<reference evidence="2" key="1">
    <citation type="journal article" date="2020" name="bioRxiv">
        <title>Hybrid origin of Populus tomentosa Carr. identified through genome sequencing and phylogenomic analysis.</title>
        <authorList>
            <person name="An X."/>
            <person name="Gao K."/>
            <person name="Chen Z."/>
            <person name="Li J."/>
            <person name="Yang X."/>
            <person name="Yang X."/>
            <person name="Zhou J."/>
            <person name="Guo T."/>
            <person name="Zhao T."/>
            <person name="Huang S."/>
            <person name="Miao D."/>
            <person name="Khan W.U."/>
            <person name="Rao P."/>
            <person name="Ye M."/>
            <person name="Lei B."/>
            <person name="Liao W."/>
            <person name="Wang J."/>
            <person name="Ji L."/>
            <person name="Li Y."/>
            <person name="Guo B."/>
            <person name="Mustafa N.S."/>
            <person name="Li S."/>
            <person name="Yun Q."/>
            <person name="Keller S.R."/>
            <person name="Mao J."/>
            <person name="Zhang R."/>
            <person name="Strauss S.H."/>
        </authorList>
    </citation>
    <scope>NUCLEOTIDE SEQUENCE</scope>
    <source>
        <strain evidence="2">GM15</strain>
        <tissue evidence="2">Leaf</tissue>
    </source>
</reference>
<name>A0A8X8CET8_POPTO</name>
<comment type="caution">
    <text evidence="2">The sequence shown here is derived from an EMBL/GenBank/DDBJ whole genome shotgun (WGS) entry which is preliminary data.</text>
</comment>
<keyword evidence="1" id="KW-1133">Transmembrane helix</keyword>
<organism evidence="2 3">
    <name type="scientific">Populus tomentosa</name>
    <name type="common">Chinese white poplar</name>
    <dbReference type="NCBI Taxonomy" id="118781"/>
    <lineage>
        <taxon>Eukaryota</taxon>
        <taxon>Viridiplantae</taxon>
        <taxon>Streptophyta</taxon>
        <taxon>Embryophyta</taxon>
        <taxon>Tracheophyta</taxon>
        <taxon>Spermatophyta</taxon>
        <taxon>Magnoliopsida</taxon>
        <taxon>eudicotyledons</taxon>
        <taxon>Gunneridae</taxon>
        <taxon>Pentapetalae</taxon>
        <taxon>rosids</taxon>
        <taxon>fabids</taxon>
        <taxon>Malpighiales</taxon>
        <taxon>Salicaceae</taxon>
        <taxon>Saliceae</taxon>
        <taxon>Populus</taxon>
    </lineage>
</organism>
<keyword evidence="1" id="KW-0472">Membrane</keyword>
<sequence length="127" mass="13705">MGKAERVGDSWDTVVSPPPTSMVPLNLERDDHWRHFDNSMNAVSFGFVATAILISMFLVIAIFERFLRPRSLSSSSAGANGSSSPNDLEAQVMTVYAEGVSVIMPGDDVPTFLAHPAPAPLPSRAHH</sequence>
<dbReference type="OrthoDB" id="770781at2759"/>
<dbReference type="PANTHER" id="PTHR33728">
    <property type="entry name" value="CTTNBP 2 AMINO-TERMINAL-LIKE PROTEIN"/>
    <property type="match status" value="1"/>
</dbReference>
<evidence type="ECO:0000313" key="2">
    <source>
        <dbReference type="EMBL" id="KAG6752449.1"/>
    </source>
</evidence>
<keyword evidence="3" id="KW-1185">Reference proteome</keyword>
<accession>A0A8X8CET8</accession>
<dbReference type="Proteomes" id="UP000886885">
    <property type="component" value="Chromosome 13A"/>
</dbReference>
<dbReference type="PANTHER" id="PTHR33728:SF21">
    <property type="entry name" value="TRANSMEMBRANE PROTEIN"/>
    <property type="match status" value="1"/>
</dbReference>